<gene>
    <name evidence="2" type="primary">tnpF4</name>
    <name evidence="2" type="ORF">c2A230</name>
</gene>
<dbReference type="InterPro" id="IPR052344">
    <property type="entry name" value="Transposase-related"/>
</dbReference>
<dbReference type="HOGENOM" id="CLU_1988015_0_0_4"/>
<proteinExistence type="predicted"/>
<dbReference type="STRING" id="76114.c2A230"/>
<accession>Q5P678</accession>
<dbReference type="Proteomes" id="UP000006552">
    <property type="component" value="Chromosome"/>
</dbReference>
<evidence type="ECO:0000313" key="2">
    <source>
        <dbReference type="EMBL" id="CAI07183.1"/>
    </source>
</evidence>
<feature type="domain" description="Transposase IS66 central" evidence="1">
    <location>
        <begin position="31"/>
        <end position="100"/>
    </location>
</feature>
<dbReference type="EMBL" id="CR555306">
    <property type="protein sequence ID" value="CAI07183.1"/>
    <property type="molecule type" value="Genomic_DNA"/>
</dbReference>
<organism evidence="2 3">
    <name type="scientific">Aromatoleum aromaticum (strain DSM 19018 / LMG 30748 / EbN1)</name>
    <name type="common">Azoarcus sp. (strain EbN1)</name>
    <dbReference type="NCBI Taxonomy" id="76114"/>
    <lineage>
        <taxon>Bacteria</taxon>
        <taxon>Pseudomonadati</taxon>
        <taxon>Pseudomonadota</taxon>
        <taxon>Betaproteobacteria</taxon>
        <taxon>Rhodocyclales</taxon>
        <taxon>Rhodocyclaceae</taxon>
        <taxon>Aromatoleum</taxon>
    </lineage>
</organism>
<protein>
    <submittedName>
        <fullName evidence="2">Transposase</fullName>
    </submittedName>
</protein>
<keyword evidence="3" id="KW-1185">Reference proteome</keyword>
<sequence length="125" mass="14111">MMRTLMGAIYDARQKPPPQPLPALHAADIEQLRKLCEAHHGDAHDALRSFARELHHDWGVILRPLAEPHLPFSSNAVEQALRHWVTSRRINHGTRSPPGSRAFAVLASVVETCRRRGACVWRYLG</sequence>
<dbReference type="PANTHER" id="PTHR33678:SF2">
    <property type="match status" value="1"/>
</dbReference>
<dbReference type="Pfam" id="PF03050">
    <property type="entry name" value="DDE_Tnp_IS66"/>
    <property type="match status" value="1"/>
</dbReference>
<reference evidence="2 3" key="1">
    <citation type="journal article" date="2005" name="Arch. Microbiol.">
        <title>The genome sequence of an anaerobic aromatic-degrading denitrifying bacterium, strain EbN1.</title>
        <authorList>
            <person name="Rabus R."/>
            <person name="Kube M."/>
            <person name="Heider J."/>
            <person name="Beck A."/>
            <person name="Heitmann K."/>
            <person name="Widdel F."/>
            <person name="Reinhardt R."/>
        </authorList>
    </citation>
    <scope>NUCLEOTIDE SEQUENCE [LARGE SCALE GENOMIC DNA]</scope>
    <source>
        <strain evidence="2 3">EbN1</strain>
    </source>
</reference>
<dbReference type="PANTHER" id="PTHR33678">
    <property type="entry name" value="BLL1576 PROTEIN"/>
    <property type="match status" value="1"/>
</dbReference>
<dbReference type="InterPro" id="IPR004291">
    <property type="entry name" value="Transposase_IS66_central"/>
</dbReference>
<dbReference type="KEGG" id="eba:c2A230"/>
<dbReference type="AlphaFoldDB" id="Q5P678"/>
<evidence type="ECO:0000313" key="3">
    <source>
        <dbReference type="Proteomes" id="UP000006552"/>
    </source>
</evidence>
<name>Q5P678_AROAE</name>
<evidence type="ECO:0000259" key="1">
    <source>
        <dbReference type="Pfam" id="PF03050"/>
    </source>
</evidence>
<dbReference type="eggNOG" id="COG3316">
    <property type="taxonomic scope" value="Bacteria"/>
</dbReference>